<dbReference type="InterPro" id="IPR009057">
    <property type="entry name" value="Homeodomain-like_sf"/>
</dbReference>
<gene>
    <name evidence="2" type="primary">dhaS</name>
    <name evidence="2" type="ORF">ERS852568_02088</name>
</gene>
<dbReference type="RefSeq" id="WP_055207938.1">
    <property type="nucleotide sequence ID" value="NZ_CZBO01000004.1"/>
</dbReference>
<evidence type="ECO:0000313" key="2">
    <source>
        <dbReference type="EMBL" id="CUQ14966.1"/>
    </source>
</evidence>
<dbReference type="SUPFAM" id="SSF46689">
    <property type="entry name" value="Homeodomain-like"/>
    <property type="match status" value="1"/>
</dbReference>
<dbReference type="AlphaFoldDB" id="A0A174U0W3"/>
<protein>
    <submittedName>
        <fullName evidence="2">Transcriptional regulator</fullName>
    </submittedName>
</protein>
<evidence type="ECO:0000259" key="1">
    <source>
        <dbReference type="Pfam" id="PF14278"/>
    </source>
</evidence>
<dbReference type="PANTHER" id="PTHR43479">
    <property type="entry name" value="ACREF/ENVCD OPERON REPRESSOR-RELATED"/>
    <property type="match status" value="1"/>
</dbReference>
<dbReference type="InterPro" id="IPR050624">
    <property type="entry name" value="HTH-type_Tx_Regulator"/>
</dbReference>
<dbReference type="Gene3D" id="1.10.357.10">
    <property type="entry name" value="Tetracycline Repressor, domain 2"/>
    <property type="match status" value="1"/>
</dbReference>
<organism evidence="2 3">
    <name type="scientific">Clostridium baratii</name>
    <dbReference type="NCBI Taxonomy" id="1561"/>
    <lineage>
        <taxon>Bacteria</taxon>
        <taxon>Bacillati</taxon>
        <taxon>Bacillota</taxon>
        <taxon>Clostridia</taxon>
        <taxon>Eubacteriales</taxon>
        <taxon>Clostridiaceae</taxon>
        <taxon>Clostridium</taxon>
    </lineage>
</organism>
<reference evidence="2 3" key="1">
    <citation type="submission" date="2015-09" db="EMBL/GenBank/DDBJ databases">
        <authorList>
            <consortium name="Pathogen Informatics"/>
        </authorList>
    </citation>
    <scope>NUCLEOTIDE SEQUENCE [LARGE SCALE GENOMIC DNA]</scope>
    <source>
        <strain evidence="2 3">2789STDY5834956</strain>
    </source>
</reference>
<dbReference type="PANTHER" id="PTHR43479:SF7">
    <property type="entry name" value="TETR-FAMILY TRANSCRIPTIONAL REGULATOR"/>
    <property type="match status" value="1"/>
</dbReference>
<dbReference type="Pfam" id="PF14278">
    <property type="entry name" value="TetR_C_8"/>
    <property type="match status" value="1"/>
</dbReference>
<dbReference type="Proteomes" id="UP000095563">
    <property type="component" value="Unassembled WGS sequence"/>
</dbReference>
<proteinExistence type="predicted"/>
<accession>A0A174U0W3</accession>
<name>A0A174U0W3_9CLOT</name>
<feature type="domain" description="Transcriptional regulator TetR C-terminal Firmicutes type" evidence="1">
    <location>
        <begin position="73"/>
        <end position="175"/>
    </location>
</feature>
<dbReference type="EMBL" id="CZBO01000004">
    <property type="protein sequence ID" value="CUQ14966.1"/>
    <property type="molecule type" value="Genomic_DNA"/>
</dbReference>
<sequence length="187" mass="22064">MSNSLKTKHALANSLKTLMKKTELNKISVKNIVDECNLNRQTFYYHFEDVYDLIDWIYKTETLNSIKECDDYEHWTDGLIIIFKYIEKNKEFCLNTLNSLGRSHLNNYLYLVTNELISGVIDELSIDMNVKKEDKEFMSSFYTVAFKGLIIKWMDDGMKEKPEKVVTKLNELIDGNFLRALKRYSNK</sequence>
<evidence type="ECO:0000313" key="3">
    <source>
        <dbReference type="Proteomes" id="UP000095563"/>
    </source>
</evidence>
<dbReference type="InterPro" id="IPR039532">
    <property type="entry name" value="TetR_C_Firmicutes"/>
</dbReference>